<dbReference type="SUPFAM" id="SSF100895">
    <property type="entry name" value="Kazal-type serine protease inhibitors"/>
    <property type="match status" value="1"/>
</dbReference>
<dbReference type="InterPro" id="IPR050372">
    <property type="entry name" value="Neurexin-related_CASP"/>
</dbReference>
<evidence type="ECO:0000259" key="2">
    <source>
        <dbReference type="PROSITE" id="PS50025"/>
    </source>
</evidence>
<keyword evidence="4" id="KW-1185">Reference proteome</keyword>
<evidence type="ECO:0000256" key="1">
    <source>
        <dbReference type="PROSITE-ProRule" id="PRU00122"/>
    </source>
</evidence>
<evidence type="ECO:0000259" key="3">
    <source>
        <dbReference type="PROSITE" id="PS51465"/>
    </source>
</evidence>
<dbReference type="GO" id="GO:0016020">
    <property type="term" value="C:membrane"/>
    <property type="evidence" value="ECO:0007669"/>
    <property type="project" value="UniProtKB-SubCell"/>
</dbReference>
<dbReference type="SUPFAM" id="SSF49899">
    <property type="entry name" value="Concanavalin A-like lectins/glucanases"/>
    <property type="match status" value="2"/>
</dbReference>
<dbReference type="PROSITE" id="PS51465">
    <property type="entry name" value="KAZAL_2"/>
    <property type="match status" value="1"/>
</dbReference>
<dbReference type="Pfam" id="PF07648">
    <property type="entry name" value="Kazal_2"/>
    <property type="match status" value="1"/>
</dbReference>
<dbReference type="InterPro" id="IPR002350">
    <property type="entry name" value="Kazal_dom"/>
</dbReference>
<dbReference type="PANTHER" id="PTHR15036:SF85">
    <property type="entry name" value="SP2353, ISOFORM A"/>
    <property type="match status" value="1"/>
</dbReference>
<proteinExistence type="predicted"/>
<feature type="domain" description="Laminin G" evidence="2">
    <location>
        <begin position="336"/>
        <end position="511"/>
    </location>
</feature>
<dbReference type="CDD" id="cd00110">
    <property type="entry name" value="LamG"/>
    <property type="match status" value="2"/>
</dbReference>
<feature type="domain" description="Kazal-like" evidence="3">
    <location>
        <begin position="1"/>
        <end position="38"/>
    </location>
</feature>
<feature type="domain" description="Laminin G" evidence="2">
    <location>
        <begin position="117"/>
        <end position="283"/>
    </location>
</feature>
<dbReference type="Gene3D" id="3.30.60.30">
    <property type="match status" value="1"/>
</dbReference>
<dbReference type="Gene3D" id="2.60.120.200">
    <property type="match status" value="2"/>
</dbReference>
<dbReference type="WBParaSite" id="Hba_14756">
    <property type="protein sequence ID" value="Hba_14756"/>
    <property type="gene ID" value="Hba_14756"/>
</dbReference>
<protein>
    <submittedName>
        <fullName evidence="5">LAM_G_DOMAIN domain-containing protein</fullName>
    </submittedName>
</protein>
<dbReference type="SMART" id="SM00282">
    <property type="entry name" value="LamG"/>
    <property type="match status" value="2"/>
</dbReference>
<dbReference type="InterPro" id="IPR036058">
    <property type="entry name" value="Kazal_dom_sf"/>
</dbReference>
<name>A0A1I7XAP1_HETBA</name>
<dbReference type="Pfam" id="PF02210">
    <property type="entry name" value="Laminin_G_2"/>
    <property type="match status" value="2"/>
</dbReference>
<dbReference type="PANTHER" id="PTHR15036">
    <property type="entry name" value="PIKACHURIN-LIKE PROTEIN"/>
    <property type="match status" value="1"/>
</dbReference>
<dbReference type="CDD" id="cd00104">
    <property type="entry name" value="KAZAL_FS"/>
    <property type="match status" value="1"/>
</dbReference>
<evidence type="ECO:0000313" key="5">
    <source>
        <dbReference type="WBParaSite" id="Hba_14756"/>
    </source>
</evidence>
<accession>A0A1I7XAP1</accession>
<dbReference type="PROSITE" id="PS50025">
    <property type="entry name" value="LAM_G_DOMAIN"/>
    <property type="match status" value="2"/>
</dbReference>
<organism evidence="4 5">
    <name type="scientific">Heterorhabditis bacteriophora</name>
    <name type="common">Entomopathogenic nematode worm</name>
    <dbReference type="NCBI Taxonomy" id="37862"/>
    <lineage>
        <taxon>Eukaryota</taxon>
        <taxon>Metazoa</taxon>
        <taxon>Ecdysozoa</taxon>
        <taxon>Nematoda</taxon>
        <taxon>Chromadorea</taxon>
        <taxon>Rhabditida</taxon>
        <taxon>Rhabditina</taxon>
        <taxon>Rhabditomorpha</taxon>
        <taxon>Strongyloidea</taxon>
        <taxon>Heterorhabditidae</taxon>
        <taxon>Heterorhabditis</taxon>
    </lineage>
</organism>
<dbReference type="InterPro" id="IPR001791">
    <property type="entry name" value="Laminin_G"/>
</dbReference>
<dbReference type="AlphaFoldDB" id="A0A1I7XAP1"/>
<reference evidence="5" key="1">
    <citation type="submission" date="2016-11" db="UniProtKB">
        <authorList>
            <consortium name="WormBaseParasite"/>
        </authorList>
    </citation>
    <scope>IDENTIFICATION</scope>
</reference>
<dbReference type="InterPro" id="IPR013320">
    <property type="entry name" value="ConA-like_dom_sf"/>
</dbReference>
<evidence type="ECO:0000313" key="4">
    <source>
        <dbReference type="Proteomes" id="UP000095283"/>
    </source>
</evidence>
<comment type="caution">
    <text evidence="1">Lacks conserved residue(s) required for the propagation of feature annotation.</text>
</comment>
<dbReference type="Proteomes" id="UP000095283">
    <property type="component" value="Unplaced"/>
</dbReference>
<sequence length="515" mass="56515">MAVCGSDGLTYDSYCDLVNFACKHQIDLVAVSLGICEQEIESSEFRDRNLRDKDNSSITIHLGSPCSLSSECIKLNAICLVNISGRGNCLCGKGTIRQGEKCVIEPTMEVEDSNSLNLHLDGKHGFVAALENLNLFMNITLTINPLSSNGVVLFAKGVYGDDFSLRLDQRRIIAEGSPLSSHSWSNLRFGRNLRNGTLSIDGVLVGSLISAPKNTHLDISGESVFLGGIPNPDFLPVKLRQLNSTFVGMVRSLSINERLFHLNEFFYVIPGLLASASGYFSKCAGSSSLAMDNQQFHPSHPPYLQQTIIQKDSHVGTITTYLQKCPTFCGQNSSSSVAHFDGLNDYIYLNRGNESKDSSNSSLFSFEFRPDSNNGIIWWETAWVGIEESDFLIVFLKNGQLNIAINLGSDSTFKSVSVKRKVTLGQWYKLEVNRRKTRVILNGELSVTVVSSPGSTELDTNGLVFIGGRGEGKSGIPVKEKFIGCIRNLSISDRFVDIIYDTVSTKEAGTCFKDE</sequence>